<proteinExistence type="inferred from homology"/>
<dbReference type="RefSeq" id="XP_031866348.1">
    <property type="nucleotide sequence ID" value="XM_032017705.1"/>
</dbReference>
<dbReference type="PANTHER" id="PTHR31595">
    <property type="entry name" value="LONG-CHAIN-ALCOHOL O-FATTY-ACYLTRANSFERASE 3-RELATED"/>
    <property type="match status" value="1"/>
</dbReference>
<feature type="transmembrane region" description="Helical" evidence="8">
    <location>
        <begin position="279"/>
        <end position="297"/>
    </location>
</feature>
<dbReference type="AlphaFoldDB" id="A0A370TDT9"/>
<dbReference type="InterPro" id="IPR044851">
    <property type="entry name" value="Wax_synthase"/>
</dbReference>
<dbReference type="Pfam" id="PF13813">
    <property type="entry name" value="MBOAT_2"/>
    <property type="match status" value="1"/>
</dbReference>
<evidence type="ECO:0000256" key="2">
    <source>
        <dbReference type="ARBA" id="ARBA00005179"/>
    </source>
</evidence>
<dbReference type="InterPro" id="IPR032805">
    <property type="entry name" value="Wax_synthase_dom"/>
</dbReference>
<evidence type="ECO:0000256" key="1">
    <source>
        <dbReference type="ARBA" id="ARBA00004141"/>
    </source>
</evidence>
<feature type="transmembrane region" description="Helical" evidence="8">
    <location>
        <begin position="228"/>
        <end position="245"/>
    </location>
</feature>
<keyword evidence="7 8" id="KW-0472">Membrane</keyword>
<evidence type="ECO:0000256" key="5">
    <source>
        <dbReference type="ARBA" id="ARBA00022692"/>
    </source>
</evidence>
<protein>
    <recommendedName>
        <fullName evidence="9">Wax synthase domain-containing protein</fullName>
    </recommendedName>
</protein>
<evidence type="ECO:0000256" key="8">
    <source>
        <dbReference type="SAM" id="Phobius"/>
    </source>
</evidence>
<feature type="transmembrane region" description="Helical" evidence="8">
    <location>
        <begin position="201"/>
        <end position="221"/>
    </location>
</feature>
<comment type="caution">
    <text evidence="10">The sequence shown here is derived from an EMBL/GenBank/DDBJ whole genome shotgun (WGS) entry which is preliminary data.</text>
</comment>
<evidence type="ECO:0000313" key="11">
    <source>
        <dbReference type="Proteomes" id="UP000254866"/>
    </source>
</evidence>
<dbReference type="STRING" id="2656787.A0A370TDT9"/>
<feature type="transmembrane region" description="Helical" evidence="8">
    <location>
        <begin position="166"/>
        <end position="186"/>
    </location>
</feature>
<dbReference type="Proteomes" id="UP000254866">
    <property type="component" value="Unassembled WGS sequence"/>
</dbReference>
<feature type="transmembrane region" description="Helical" evidence="8">
    <location>
        <begin position="309"/>
        <end position="328"/>
    </location>
</feature>
<evidence type="ECO:0000256" key="4">
    <source>
        <dbReference type="ARBA" id="ARBA00022679"/>
    </source>
</evidence>
<name>A0A370TDT9_9HELO</name>
<feature type="transmembrane region" description="Helical" evidence="8">
    <location>
        <begin position="20"/>
        <end position="41"/>
    </location>
</feature>
<reference evidence="10 11" key="1">
    <citation type="journal article" date="2018" name="IMA Fungus">
        <title>IMA Genome-F 9: Draft genome sequence of Annulohypoxylon stygium, Aspergillus mulundensis, Berkeleyomyces basicola (syn. Thielaviopsis basicola), Ceratocystis smalleyi, two Cercospora beticola strains, Coleophoma cylindrospora, Fusarium fracticaudum, Phialophora cf. hyalina, and Morchella septimelata.</title>
        <authorList>
            <person name="Wingfield B.D."/>
            <person name="Bills G.F."/>
            <person name="Dong Y."/>
            <person name="Huang W."/>
            <person name="Nel W.J."/>
            <person name="Swalarsk-Parry B.S."/>
            <person name="Vaghefi N."/>
            <person name="Wilken P.M."/>
            <person name="An Z."/>
            <person name="de Beer Z.W."/>
            <person name="De Vos L."/>
            <person name="Chen L."/>
            <person name="Duong T.A."/>
            <person name="Gao Y."/>
            <person name="Hammerbacher A."/>
            <person name="Kikkert J.R."/>
            <person name="Li Y."/>
            <person name="Li H."/>
            <person name="Li K."/>
            <person name="Li Q."/>
            <person name="Liu X."/>
            <person name="Ma X."/>
            <person name="Naidoo K."/>
            <person name="Pethybridge S.J."/>
            <person name="Sun J."/>
            <person name="Steenkamp E.T."/>
            <person name="van der Nest M.A."/>
            <person name="van Wyk S."/>
            <person name="Wingfield M.J."/>
            <person name="Xiong C."/>
            <person name="Yue Q."/>
            <person name="Zhang X."/>
        </authorList>
    </citation>
    <scope>NUCLEOTIDE SEQUENCE [LARGE SCALE GENOMIC DNA]</scope>
    <source>
        <strain evidence="10 11">BP 5553</strain>
    </source>
</reference>
<evidence type="ECO:0000313" key="10">
    <source>
        <dbReference type="EMBL" id="RDL32626.1"/>
    </source>
</evidence>
<sequence>MAQNSTVNELSLSDSDLKLLPWHGITNVQYTFLSVILAALTPCFQHGSTFRRGALLLQITCVVQAFFAPPPPQETSTAVLYTSGVLMGVIAARSFDRLYIHVPEETFHRINKTGEKEDAKTLSSWQKFLWGLELMLTTRGIGWDWKVSGIPKHPPQSRREFLKTRLLKWTLLYIGLTLTTIISQTILEEFSGVSNDNLREFLVAATSNNISLYAIIALGWTMTVYSHFGILMLPLGFLCVGFNIGPKTWQEVEAWPPNFEVLNLAYSIRRLWGNVWHQQLRRVAAAPGAFVLAYLPLSIRKSNSLPGRLFRRYFLVFGSFFISGVIHSCGTYNVTRALNLPISTGGDLYFYLLQCAGILGEDLICHLLGVDDRLNQPSTLRRTLGYTATAAFYVWSRVAYKGIPISMAQGYKDDRGLLFAALKHMADGAYAVPGNWFRFGYEFFESSSR</sequence>
<comment type="similarity">
    <text evidence="3">Belongs to the wax synthase family.</text>
</comment>
<gene>
    <name evidence="10" type="ORF">BP5553_09082</name>
</gene>
<dbReference type="PANTHER" id="PTHR31595:SF57">
    <property type="entry name" value="OS04G0481900 PROTEIN"/>
    <property type="match status" value="1"/>
</dbReference>
<comment type="subcellular location">
    <subcellularLocation>
        <location evidence="1">Membrane</location>
        <topology evidence="1">Multi-pass membrane protein</topology>
    </subcellularLocation>
</comment>
<evidence type="ECO:0000256" key="3">
    <source>
        <dbReference type="ARBA" id="ARBA00007282"/>
    </source>
</evidence>
<keyword evidence="5 8" id="KW-0812">Transmembrane</keyword>
<dbReference type="GO" id="GO:0016020">
    <property type="term" value="C:membrane"/>
    <property type="evidence" value="ECO:0007669"/>
    <property type="project" value="UniProtKB-SubCell"/>
</dbReference>
<accession>A0A370TDT9</accession>
<organism evidence="10 11">
    <name type="scientific">Venustampulla echinocandica</name>
    <dbReference type="NCBI Taxonomy" id="2656787"/>
    <lineage>
        <taxon>Eukaryota</taxon>
        <taxon>Fungi</taxon>
        <taxon>Dikarya</taxon>
        <taxon>Ascomycota</taxon>
        <taxon>Pezizomycotina</taxon>
        <taxon>Leotiomycetes</taxon>
        <taxon>Helotiales</taxon>
        <taxon>Pleuroascaceae</taxon>
        <taxon>Venustampulla</taxon>
    </lineage>
</organism>
<keyword evidence="4" id="KW-0808">Transferase</keyword>
<dbReference type="GO" id="GO:0006629">
    <property type="term" value="P:lipid metabolic process"/>
    <property type="evidence" value="ECO:0007669"/>
    <property type="project" value="InterPro"/>
</dbReference>
<feature type="domain" description="Wax synthase" evidence="9">
    <location>
        <begin position="255"/>
        <end position="336"/>
    </location>
</feature>
<dbReference type="GO" id="GO:0008374">
    <property type="term" value="F:O-acyltransferase activity"/>
    <property type="evidence" value="ECO:0007669"/>
    <property type="project" value="InterPro"/>
</dbReference>
<comment type="pathway">
    <text evidence="2">Secondary metabolite biosynthesis.</text>
</comment>
<keyword evidence="6 8" id="KW-1133">Transmembrane helix</keyword>
<dbReference type="EMBL" id="NPIC01000010">
    <property type="protein sequence ID" value="RDL32626.1"/>
    <property type="molecule type" value="Genomic_DNA"/>
</dbReference>
<evidence type="ECO:0000256" key="6">
    <source>
        <dbReference type="ARBA" id="ARBA00022989"/>
    </source>
</evidence>
<evidence type="ECO:0000259" key="9">
    <source>
        <dbReference type="Pfam" id="PF13813"/>
    </source>
</evidence>
<keyword evidence="11" id="KW-1185">Reference proteome</keyword>
<dbReference type="OrthoDB" id="1077582at2759"/>
<dbReference type="GeneID" id="43601931"/>
<evidence type="ECO:0000256" key="7">
    <source>
        <dbReference type="ARBA" id="ARBA00023136"/>
    </source>
</evidence>